<evidence type="ECO:0000259" key="3">
    <source>
        <dbReference type="Pfam" id="PF13529"/>
    </source>
</evidence>
<proteinExistence type="predicted"/>
<feature type="compositionally biased region" description="Basic and acidic residues" evidence="1">
    <location>
        <begin position="22"/>
        <end position="38"/>
    </location>
</feature>
<dbReference type="RefSeq" id="WP_242165644.1">
    <property type="nucleotide sequence ID" value="NZ_JAJMLW010000003.1"/>
</dbReference>
<reference evidence="4" key="1">
    <citation type="submission" date="2021-11" db="EMBL/GenBank/DDBJ databases">
        <title>A Novel Adlercreutzia Species, isolated from a Allomyrina dichotoma larva feces.</title>
        <authorList>
            <person name="Suh M.K."/>
        </authorList>
    </citation>
    <scope>NUCLEOTIDE SEQUENCE</scope>
    <source>
        <strain evidence="4">JBNU-10</strain>
    </source>
</reference>
<sequence length="291" mass="30059">MRNEETTEEEPAMDETPVPHALSRDQWSRPRRTADGSRRRSAARAGGTVGDAGGGLVERLRMVPVVGALALAGLLLAGAMGLATLAGEGPAARGAGAGTFLGQAAAAGTGAAADATEPPTSTPRDQWGKGAVPHLYQIDPAWADAPYAGDTVGTSGCGPTSLAMVYVALTGKTDRDPAAMAAFSEQNGYVEGGLTAWRLMSDGARQLGLRSREVSASAAAVRAELAAGRPVICSVGPGDFTTEGHFIVLTAVDENGGIVVHDPNSEPRSRQSWDADHIISQCRNLWSFERA</sequence>
<evidence type="ECO:0000256" key="1">
    <source>
        <dbReference type="SAM" id="MobiDB-lite"/>
    </source>
</evidence>
<dbReference type="Proteomes" id="UP001430755">
    <property type="component" value="Unassembled WGS sequence"/>
</dbReference>
<name>A0ABS9WJG0_9ACTN</name>
<keyword evidence="5" id="KW-1185">Reference proteome</keyword>
<feature type="region of interest" description="Disordered" evidence="1">
    <location>
        <begin position="1"/>
        <end position="54"/>
    </location>
</feature>
<keyword evidence="2" id="KW-0812">Transmembrane</keyword>
<evidence type="ECO:0000313" key="4">
    <source>
        <dbReference type="EMBL" id="MCI2242407.1"/>
    </source>
</evidence>
<comment type="caution">
    <text evidence="4">The sequence shown here is derived from an EMBL/GenBank/DDBJ whole genome shotgun (WGS) entry which is preliminary data.</text>
</comment>
<dbReference type="Pfam" id="PF13529">
    <property type="entry name" value="Peptidase_C39_2"/>
    <property type="match status" value="1"/>
</dbReference>
<dbReference type="Gene3D" id="3.90.70.10">
    <property type="entry name" value="Cysteine proteinases"/>
    <property type="match status" value="1"/>
</dbReference>
<protein>
    <submittedName>
        <fullName evidence="4">C39 family peptidase</fullName>
    </submittedName>
</protein>
<feature type="domain" description="Peptidase C39-like" evidence="3">
    <location>
        <begin position="132"/>
        <end position="264"/>
    </location>
</feature>
<gene>
    <name evidence="4" type="ORF">LPT13_08595</name>
</gene>
<organism evidence="4 5">
    <name type="scientific">Adlercreutzia faecimuris</name>
    <dbReference type="NCBI Taxonomy" id="2897341"/>
    <lineage>
        <taxon>Bacteria</taxon>
        <taxon>Bacillati</taxon>
        <taxon>Actinomycetota</taxon>
        <taxon>Coriobacteriia</taxon>
        <taxon>Eggerthellales</taxon>
        <taxon>Eggerthellaceae</taxon>
        <taxon>Adlercreutzia</taxon>
    </lineage>
</organism>
<dbReference type="EMBL" id="JAJMLW010000003">
    <property type="protein sequence ID" value="MCI2242407.1"/>
    <property type="molecule type" value="Genomic_DNA"/>
</dbReference>
<keyword evidence="2" id="KW-0472">Membrane</keyword>
<feature type="region of interest" description="Disordered" evidence="1">
    <location>
        <begin position="110"/>
        <end position="130"/>
    </location>
</feature>
<dbReference type="InterPro" id="IPR039564">
    <property type="entry name" value="Peptidase_C39-like"/>
</dbReference>
<keyword evidence="2" id="KW-1133">Transmembrane helix</keyword>
<feature type="compositionally biased region" description="Acidic residues" evidence="1">
    <location>
        <begin position="1"/>
        <end position="13"/>
    </location>
</feature>
<evidence type="ECO:0000256" key="2">
    <source>
        <dbReference type="SAM" id="Phobius"/>
    </source>
</evidence>
<accession>A0ABS9WJG0</accession>
<evidence type="ECO:0000313" key="5">
    <source>
        <dbReference type="Proteomes" id="UP001430755"/>
    </source>
</evidence>
<feature type="transmembrane region" description="Helical" evidence="2">
    <location>
        <begin position="65"/>
        <end position="86"/>
    </location>
</feature>